<dbReference type="AlphaFoldDB" id="A0A6N6VV44"/>
<dbReference type="EMBL" id="WFLM01000001">
    <property type="protein sequence ID" value="KAB8040343.1"/>
    <property type="molecule type" value="Genomic_DNA"/>
</dbReference>
<reference evidence="2 3" key="1">
    <citation type="submission" date="2019-10" db="EMBL/GenBank/DDBJ databases">
        <title>New species of Slilvanegrellaceae.</title>
        <authorList>
            <person name="Pitt A."/>
            <person name="Hahn M.W."/>
        </authorList>
    </citation>
    <scope>NUCLEOTIDE SEQUENCE [LARGE SCALE GENOMIC DNA]</scope>
    <source>
        <strain evidence="2 3">SP-Ram-0.45-NSY-1</strain>
    </source>
</reference>
<protein>
    <recommendedName>
        <fullName evidence="4">Rod shape-determining protein MreD</fullName>
    </recommendedName>
</protein>
<feature type="transmembrane region" description="Helical" evidence="1">
    <location>
        <begin position="110"/>
        <end position="129"/>
    </location>
</feature>
<keyword evidence="1" id="KW-0812">Transmembrane</keyword>
<sequence length="182" mass="21195">MANPNFLRSKTSHFISSLLLLIFLVYLQSSLLAKFPSFWFHIDIVSIAIVYISVQHFLPLALIKILFTAVLLQVCSAAPSGFYVMYFLLIIVFSNILSKVFLFNSFFGQFFIFLSIIILKYFLFYFSIFPRDLNSLFGIISISWQGFIVTILLSLPFFRLFIFIDSFFEFIPSHDKKKVIDL</sequence>
<proteinExistence type="predicted"/>
<gene>
    <name evidence="2" type="ORF">GCL60_00060</name>
</gene>
<comment type="caution">
    <text evidence="2">The sequence shown here is derived from an EMBL/GenBank/DDBJ whole genome shotgun (WGS) entry which is preliminary data.</text>
</comment>
<name>A0A6N6VV44_9BACT</name>
<feature type="transmembrane region" description="Helical" evidence="1">
    <location>
        <begin position="12"/>
        <end position="32"/>
    </location>
</feature>
<organism evidence="2 3">
    <name type="scientific">Silvanigrella paludirubra</name>
    <dbReference type="NCBI Taxonomy" id="2499159"/>
    <lineage>
        <taxon>Bacteria</taxon>
        <taxon>Pseudomonadati</taxon>
        <taxon>Bdellovibrionota</taxon>
        <taxon>Oligoflexia</taxon>
        <taxon>Silvanigrellales</taxon>
        <taxon>Silvanigrellaceae</taxon>
        <taxon>Silvanigrella</taxon>
    </lineage>
</organism>
<feature type="transmembrane region" description="Helical" evidence="1">
    <location>
        <begin position="135"/>
        <end position="158"/>
    </location>
</feature>
<evidence type="ECO:0000313" key="2">
    <source>
        <dbReference type="EMBL" id="KAB8040343.1"/>
    </source>
</evidence>
<keyword evidence="3" id="KW-1185">Reference proteome</keyword>
<accession>A0A6N6VV44</accession>
<keyword evidence="1" id="KW-1133">Transmembrane helix</keyword>
<dbReference type="RefSeq" id="WP_153417857.1">
    <property type="nucleotide sequence ID" value="NZ_WFLM01000001.1"/>
</dbReference>
<evidence type="ECO:0008006" key="4">
    <source>
        <dbReference type="Google" id="ProtNLM"/>
    </source>
</evidence>
<feature type="transmembrane region" description="Helical" evidence="1">
    <location>
        <begin position="38"/>
        <end position="54"/>
    </location>
</feature>
<evidence type="ECO:0000313" key="3">
    <source>
        <dbReference type="Proteomes" id="UP000437748"/>
    </source>
</evidence>
<evidence type="ECO:0000256" key="1">
    <source>
        <dbReference type="SAM" id="Phobius"/>
    </source>
</evidence>
<dbReference type="OrthoDB" id="9852685at2"/>
<dbReference type="Proteomes" id="UP000437748">
    <property type="component" value="Unassembled WGS sequence"/>
</dbReference>
<keyword evidence="1" id="KW-0472">Membrane</keyword>